<dbReference type="Proteomes" id="UP001595880">
    <property type="component" value="Unassembled WGS sequence"/>
</dbReference>
<comment type="function">
    <text evidence="5">Responsible for synthesis of pseudouridine from uracil-55 in the psi GC loop of transfer RNAs.</text>
</comment>
<evidence type="ECO:0000256" key="4">
    <source>
        <dbReference type="ARBA" id="ARBA00023235"/>
    </source>
</evidence>
<keyword evidence="9" id="KW-1185">Reference proteome</keyword>
<dbReference type="EC" id="5.4.99.25" evidence="5"/>
<comment type="similarity">
    <text evidence="2 5">Belongs to the pseudouridine synthase TruB family. Type 1 subfamily.</text>
</comment>
<evidence type="ECO:0000256" key="1">
    <source>
        <dbReference type="ARBA" id="ARBA00000385"/>
    </source>
</evidence>
<dbReference type="RefSeq" id="WP_390197290.1">
    <property type="nucleotide sequence ID" value="NZ_JBHSDV010000001.1"/>
</dbReference>
<sequence length="299" mass="33697">MNGILPLWKPKGMTSHDCVLKARKLLKTKKIGHTGTLDPEVEGVLPLCIGEATKIVPFLTDTQKTYVATMTLGYSTDTEDHTGEVVYQKSLPTPIPEKTLMEILNTFNGKIVQTVPLYSAIKVDGKKLYEYAREGIEVERPSRMIEIYGIEFIDTTFDHDKKLQHVTFEVKCSKGTYIRTLCKDLGEKLDFPAHMSGLERTATGGIIADQCVRFDDMMSQPTETLLLPIKKGISHLDKLDVSETTRTKVLNGQKLPLPVTLPETEYFRIECDGELLAIYHVHDNNKEIKPARVFNLNSR</sequence>
<evidence type="ECO:0000313" key="8">
    <source>
        <dbReference type="EMBL" id="MFC4387444.1"/>
    </source>
</evidence>
<evidence type="ECO:0000259" key="6">
    <source>
        <dbReference type="Pfam" id="PF01509"/>
    </source>
</evidence>
<dbReference type="InterPro" id="IPR020103">
    <property type="entry name" value="PsdUridine_synth_cat_dom_sf"/>
</dbReference>
<dbReference type="EMBL" id="JBHSDV010000001">
    <property type="protein sequence ID" value="MFC4387444.1"/>
    <property type="molecule type" value="Genomic_DNA"/>
</dbReference>
<dbReference type="PANTHER" id="PTHR13767:SF2">
    <property type="entry name" value="PSEUDOURIDYLATE SYNTHASE TRUB1"/>
    <property type="match status" value="1"/>
</dbReference>
<dbReference type="SUPFAM" id="SSF55120">
    <property type="entry name" value="Pseudouridine synthase"/>
    <property type="match status" value="1"/>
</dbReference>
<feature type="domain" description="Pseudouridine synthase II N-terminal" evidence="6">
    <location>
        <begin position="23"/>
        <end position="178"/>
    </location>
</feature>
<dbReference type="HAMAP" id="MF_01080">
    <property type="entry name" value="TruB_bact"/>
    <property type="match status" value="1"/>
</dbReference>
<dbReference type="NCBIfam" id="TIGR00431">
    <property type="entry name" value="TruB"/>
    <property type="match status" value="1"/>
</dbReference>
<dbReference type="PANTHER" id="PTHR13767">
    <property type="entry name" value="TRNA-PSEUDOURIDINE SYNTHASE"/>
    <property type="match status" value="1"/>
</dbReference>
<keyword evidence="4 5" id="KW-0413">Isomerase</keyword>
<evidence type="ECO:0000256" key="5">
    <source>
        <dbReference type="HAMAP-Rule" id="MF_01080"/>
    </source>
</evidence>
<evidence type="ECO:0000259" key="7">
    <source>
        <dbReference type="Pfam" id="PF16198"/>
    </source>
</evidence>
<comment type="catalytic activity">
    <reaction evidence="1 5">
        <text>uridine(55) in tRNA = pseudouridine(55) in tRNA</text>
        <dbReference type="Rhea" id="RHEA:42532"/>
        <dbReference type="Rhea" id="RHEA-COMP:10101"/>
        <dbReference type="Rhea" id="RHEA-COMP:10102"/>
        <dbReference type="ChEBI" id="CHEBI:65314"/>
        <dbReference type="ChEBI" id="CHEBI:65315"/>
        <dbReference type="EC" id="5.4.99.25"/>
    </reaction>
</comment>
<dbReference type="Pfam" id="PF16198">
    <property type="entry name" value="TruB_C_2"/>
    <property type="match status" value="1"/>
</dbReference>
<proteinExistence type="inferred from homology"/>
<dbReference type="Gene3D" id="3.30.2350.10">
    <property type="entry name" value="Pseudouridine synthase"/>
    <property type="match status" value="1"/>
</dbReference>
<accession>A0ABV8VTC3</accession>
<dbReference type="InterPro" id="IPR014780">
    <property type="entry name" value="tRNA_psdUridine_synth_TruB"/>
</dbReference>
<organism evidence="8 9">
    <name type="scientific">Gracilibacillus marinus</name>
    <dbReference type="NCBI Taxonomy" id="630535"/>
    <lineage>
        <taxon>Bacteria</taxon>
        <taxon>Bacillati</taxon>
        <taxon>Bacillota</taxon>
        <taxon>Bacilli</taxon>
        <taxon>Bacillales</taxon>
        <taxon>Bacillaceae</taxon>
        <taxon>Gracilibacillus</taxon>
    </lineage>
</organism>
<dbReference type="Pfam" id="PF01509">
    <property type="entry name" value="TruB_N"/>
    <property type="match status" value="1"/>
</dbReference>
<gene>
    <name evidence="5 8" type="primary">truB</name>
    <name evidence="8" type="ORF">ACFOZ1_06415</name>
</gene>
<dbReference type="InterPro" id="IPR032819">
    <property type="entry name" value="TruB_C"/>
</dbReference>
<name>A0ABV8VTC3_9BACI</name>
<evidence type="ECO:0000256" key="2">
    <source>
        <dbReference type="ARBA" id="ARBA00005642"/>
    </source>
</evidence>
<feature type="domain" description="tRNA pseudouridylate synthase B C-terminal" evidence="7">
    <location>
        <begin position="179"/>
        <end position="219"/>
    </location>
</feature>
<evidence type="ECO:0000256" key="3">
    <source>
        <dbReference type="ARBA" id="ARBA00022694"/>
    </source>
</evidence>
<reference evidence="9" key="1">
    <citation type="journal article" date="2019" name="Int. J. Syst. Evol. Microbiol.">
        <title>The Global Catalogue of Microorganisms (GCM) 10K type strain sequencing project: providing services to taxonomists for standard genome sequencing and annotation.</title>
        <authorList>
            <consortium name="The Broad Institute Genomics Platform"/>
            <consortium name="The Broad Institute Genome Sequencing Center for Infectious Disease"/>
            <person name="Wu L."/>
            <person name="Ma J."/>
        </authorList>
    </citation>
    <scope>NUCLEOTIDE SEQUENCE [LARGE SCALE GENOMIC DNA]</scope>
    <source>
        <strain evidence="9">KACC 14058</strain>
    </source>
</reference>
<feature type="active site" description="Nucleophile" evidence="5">
    <location>
        <position position="38"/>
    </location>
</feature>
<dbReference type="CDD" id="cd02573">
    <property type="entry name" value="PseudoU_synth_EcTruB"/>
    <property type="match status" value="1"/>
</dbReference>
<dbReference type="GO" id="GO:0160148">
    <property type="term" value="F:tRNA pseudouridine(55) synthase activity"/>
    <property type="evidence" value="ECO:0007669"/>
    <property type="project" value="UniProtKB-EC"/>
</dbReference>
<protein>
    <recommendedName>
        <fullName evidence="5">tRNA pseudouridine synthase B</fullName>
        <ecNumber evidence="5">5.4.99.25</ecNumber>
    </recommendedName>
    <alternativeName>
        <fullName evidence="5">tRNA pseudouridine(55) synthase</fullName>
        <shortName evidence="5">Psi55 synthase</shortName>
    </alternativeName>
    <alternativeName>
        <fullName evidence="5">tRNA pseudouridylate synthase</fullName>
    </alternativeName>
    <alternativeName>
        <fullName evidence="5">tRNA-uridine isomerase</fullName>
    </alternativeName>
</protein>
<dbReference type="InterPro" id="IPR002501">
    <property type="entry name" value="PsdUridine_synth_N"/>
</dbReference>
<evidence type="ECO:0000313" key="9">
    <source>
        <dbReference type="Proteomes" id="UP001595880"/>
    </source>
</evidence>
<comment type="caution">
    <text evidence="8">The sequence shown here is derived from an EMBL/GenBank/DDBJ whole genome shotgun (WGS) entry which is preliminary data.</text>
</comment>
<keyword evidence="3 5" id="KW-0819">tRNA processing</keyword>